<protein>
    <submittedName>
        <fullName evidence="1">Uncharacterized protein</fullName>
    </submittedName>
</protein>
<accession>X0V1X1</accession>
<feature type="non-terminal residue" evidence="1">
    <location>
        <position position="169"/>
    </location>
</feature>
<evidence type="ECO:0000313" key="1">
    <source>
        <dbReference type="EMBL" id="GAG12110.1"/>
    </source>
</evidence>
<organism evidence="1">
    <name type="scientific">marine sediment metagenome</name>
    <dbReference type="NCBI Taxonomy" id="412755"/>
    <lineage>
        <taxon>unclassified sequences</taxon>
        <taxon>metagenomes</taxon>
        <taxon>ecological metagenomes</taxon>
    </lineage>
</organism>
<comment type="caution">
    <text evidence="1">The sequence shown here is derived from an EMBL/GenBank/DDBJ whole genome shotgun (WGS) entry which is preliminary data.</text>
</comment>
<reference evidence="1" key="1">
    <citation type="journal article" date="2014" name="Front. Microbiol.">
        <title>High frequency of phylogenetically diverse reductive dehalogenase-homologous genes in deep subseafloor sedimentary metagenomes.</title>
        <authorList>
            <person name="Kawai M."/>
            <person name="Futagami T."/>
            <person name="Toyoda A."/>
            <person name="Takaki Y."/>
            <person name="Nishi S."/>
            <person name="Hori S."/>
            <person name="Arai W."/>
            <person name="Tsubouchi T."/>
            <person name="Morono Y."/>
            <person name="Uchiyama I."/>
            <person name="Ito T."/>
            <person name="Fujiyama A."/>
            <person name="Inagaki F."/>
            <person name="Takami H."/>
        </authorList>
    </citation>
    <scope>NUCLEOTIDE SEQUENCE</scope>
    <source>
        <strain evidence="1">Expedition CK06-06</strain>
    </source>
</reference>
<proteinExistence type="predicted"/>
<dbReference type="EMBL" id="BARS01024815">
    <property type="protein sequence ID" value="GAG12110.1"/>
    <property type="molecule type" value="Genomic_DNA"/>
</dbReference>
<gene>
    <name evidence="1" type="ORF">S01H1_39333</name>
</gene>
<sequence length="169" mass="19074">MSLNGRMNKLEQAAEIKKPEYTPPTDEELYTMCGVYIERLAQIMVDITPDVLEAVDEALREFDAPPESDVMEYMAERGIRYHHFLPGPGCQTELYRCDIAEPGVRGAHAWILADLLDHGTASSIVTEPAMRGEMVLTGDSNNYINKHAALSVRYRMYHLIDRMENGTPV</sequence>
<name>X0V1X1_9ZZZZ</name>
<dbReference type="AlphaFoldDB" id="X0V1X1"/>